<proteinExistence type="predicted"/>
<organism evidence="6">
    <name type="scientific">Soboliphyme baturini</name>
    <dbReference type="NCBI Taxonomy" id="241478"/>
    <lineage>
        <taxon>Eukaryota</taxon>
        <taxon>Metazoa</taxon>
        <taxon>Ecdysozoa</taxon>
        <taxon>Nematoda</taxon>
        <taxon>Enoplea</taxon>
        <taxon>Dorylaimia</taxon>
        <taxon>Dioctophymatida</taxon>
        <taxon>Dioctophymatoidea</taxon>
        <taxon>Soboliphymatidae</taxon>
        <taxon>Soboliphyme</taxon>
    </lineage>
</organism>
<dbReference type="EMBL" id="UZAM01017329">
    <property type="protein sequence ID" value="VDP46866.1"/>
    <property type="molecule type" value="Genomic_DNA"/>
</dbReference>
<keyword evidence="1" id="KW-0520">NAD</keyword>
<dbReference type="Proteomes" id="UP000270296">
    <property type="component" value="Unassembled WGS sequence"/>
</dbReference>
<reference evidence="4 5" key="2">
    <citation type="submission" date="2018-11" db="EMBL/GenBank/DDBJ databases">
        <authorList>
            <consortium name="Pathogen Informatics"/>
        </authorList>
    </citation>
    <scope>NUCLEOTIDE SEQUENCE [LARGE SCALE GENOMIC DNA]</scope>
</reference>
<dbReference type="InterPro" id="IPR029035">
    <property type="entry name" value="DHS-like_NAD/FAD-binding_dom"/>
</dbReference>
<evidence type="ECO:0000256" key="1">
    <source>
        <dbReference type="ARBA" id="ARBA00023027"/>
    </source>
</evidence>
<dbReference type="OrthoDB" id="420264at2759"/>
<evidence type="ECO:0000313" key="5">
    <source>
        <dbReference type="Proteomes" id="UP000270296"/>
    </source>
</evidence>
<dbReference type="InterPro" id="IPR026590">
    <property type="entry name" value="Ssirtuin_cat_dom"/>
</dbReference>
<dbReference type="Gene3D" id="3.40.50.1220">
    <property type="entry name" value="TPP-binding domain"/>
    <property type="match status" value="1"/>
</dbReference>
<accession>A0A183J8R6</accession>
<dbReference type="SUPFAM" id="SSF52467">
    <property type="entry name" value="DHS-like NAD/FAD-binding domain"/>
    <property type="match status" value="1"/>
</dbReference>
<evidence type="ECO:0000259" key="3">
    <source>
        <dbReference type="PROSITE" id="PS50305"/>
    </source>
</evidence>
<dbReference type="WBParaSite" id="SBAD_0001266901-mRNA-1">
    <property type="protein sequence ID" value="SBAD_0001266901-mRNA-1"/>
    <property type="gene ID" value="SBAD_0001266901"/>
</dbReference>
<protein>
    <submittedName>
        <fullName evidence="6">Deacetylase sirtuin-type domain-containing protein</fullName>
    </submittedName>
</protein>
<evidence type="ECO:0000313" key="4">
    <source>
        <dbReference type="EMBL" id="VDP46866.1"/>
    </source>
</evidence>
<feature type="domain" description="Deacetylase sirtuin-type" evidence="3">
    <location>
        <begin position="1"/>
        <end position="78"/>
    </location>
</feature>
<reference evidence="6" key="1">
    <citation type="submission" date="2016-06" db="UniProtKB">
        <authorList>
            <consortium name="WormBaseParasite"/>
        </authorList>
    </citation>
    <scope>IDENTIFICATION</scope>
</reference>
<keyword evidence="5" id="KW-1185">Reference proteome</keyword>
<gene>
    <name evidence="4" type="ORF">SBAD_LOCUS12264</name>
</gene>
<name>A0A183J8R6_9BILA</name>
<evidence type="ECO:0000313" key="6">
    <source>
        <dbReference type="WBParaSite" id="SBAD_0001266901-mRNA-1"/>
    </source>
</evidence>
<dbReference type="PROSITE" id="PS50305">
    <property type="entry name" value="SIRTUIN"/>
    <property type="match status" value="1"/>
</dbReference>
<evidence type="ECO:0000256" key="2">
    <source>
        <dbReference type="PROSITE-ProRule" id="PRU00236"/>
    </source>
</evidence>
<comment type="caution">
    <text evidence="2">Lacks conserved residue(s) required for the propagation of feature annotation.</text>
</comment>
<dbReference type="AlphaFoldDB" id="A0A183J8R6"/>
<sequence length="125" mass="14198">MLYLVDMPLTDLLIVMGTSLEVYPVADIIWYVRPNVPRLLINKTSVSSFADKYRKNDVIFQGDVIEGVKKLCAFIGWEKELQQLMDNRGNDICPVFPVFIKEAVGVTVSERTLSYHEVKALNFGV</sequence>